<proteinExistence type="predicted"/>
<reference evidence="1 2" key="1">
    <citation type="submission" date="2019-07" db="EMBL/GenBank/DDBJ databases">
        <title>The pathways for chlorine oxyanion respiration interact through the shared metabolite chlorate.</title>
        <authorList>
            <person name="Barnum T.P."/>
            <person name="Cheng Y."/>
            <person name="Hill K.A."/>
            <person name="Lucas L.N."/>
            <person name="Carlson H.K."/>
            <person name="Coates J.D."/>
        </authorList>
    </citation>
    <scope>NUCLEOTIDE SEQUENCE [LARGE SCALE GENOMIC DNA]</scope>
    <source>
        <strain evidence="1 2">SFB-3</strain>
    </source>
</reference>
<dbReference type="AlphaFoldDB" id="A0A557QSQ1"/>
<accession>A0A557QSQ1</accession>
<gene>
    <name evidence="1" type="ORF">FHP91_12065</name>
</gene>
<comment type="caution">
    <text evidence="1">The sequence shown here is derived from an EMBL/GenBank/DDBJ whole genome shotgun (WGS) entry which is preliminary data.</text>
</comment>
<evidence type="ECO:0000313" key="1">
    <source>
        <dbReference type="EMBL" id="TVO55937.1"/>
    </source>
</evidence>
<organism evidence="1 2">
    <name type="scientific">Denitromonas halophila</name>
    <dbReference type="NCBI Taxonomy" id="1629404"/>
    <lineage>
        <taxon>Bacteria</taxon>
        <taxon>Pseudomonadati</taxon>
        <taxon>Pseudomonadota</taxon>
        <taxon>Betaproteobacteria</taxon>
        <taxon>Rhodocyclales</taxon>
        <taxon>Zoogloeaceae</taxon>
        <taxon>Denitromonas</taxon>
    </lineage>
</organism>
<dbReference type="Proteomes" id="UP000319502">
    <property type="component" value="Unassembled WGS sequence"/>
</dbReference>
<name>A0A557QSQ1_9RHOO</name>
<evidence type="ECO:0000313" key="2">
    <source>
        <dbReference type="Proteomes" id="UP000319502"/>
    </source>
</evidence>
<keyword evidence="2" id="KW-1185">Reference proteome</keyword>
<protein>
    <submittedName>
        <fullName evidence="1">Uncharacterized protein</fullName>
    </submittedName>
</protein>
<dbReference type="EMBL" id="VMNK01000010">
    <property type="protein sequence ID" value="TVO55937.1"/>
    <property type="molecule type" value="Genomic_DNA"/>
</dbReference>
<sequence>MNFNRLHEEETERLALLSSSLGKVTQAVSDVILHGYEDQPRDSEATYRTLLEKVIGELNVSLRLMYGAGDIERSNVAMHEDARCDSVMLDLHHQEGVRRFEFVPRLASDRKE</sequence>
<dbReference type="RefSeq" id="WP_144309846.1">
    <property type="nucleotide sequence ID" value="NZ_VMNK01000010.1"/>
</dbReference>